<keyword evidence="1" id="KW-0732">Signal</keyword>
<evidence type="ECO:0000313" key="3">
    <source>
        <dbReference type="Proteomes" id="UP000484164"/>
    </source>
</evidence>
<organism evidence="2 3">
    <name type="scientific">Phaeocystidibacter marisrubri</name>
    <dbReference type="NCBI Taxonomy" id="1577780"/>
    <lineage>
        <taxon>Bacteria</taxon>
        <taxon>Pseudomonadati</taxon>
        <taxon>Bacteroidota</taxon>
        <taxon>Flavobacteriia</taxon>
        <taxon>Flavobacteriales</taxon>
        <taxon>Phaeocystidibacteraceae</taxon>
        <taxon>Phaeocystidibacter</taxon>
    </lineage>
</organism>
<protein>
    <recommendedName>
        <fullName evidence="4">Transporter</fullName>
    </recommendedName>
</protein>
<dbReference type="RefSeq" id="WP_151691662.1">
    <property type="nucleotide sequence ID" value="NZ_BMGX01000002.1"/>
</dbReference>
<gene>
    <name evidence="2" type="ORF">F8C82_01455</name>
</gene>
<dbReference type="EMBL" id="WBVQ01000001">
    <property type="protein sequence ID" value="KAB2817091.1"/>
    <property type="molecule type" value="Genomic_DNA"/>
</dbReference>
<feature type="chain" id="PRO_5027065882" description="Transporter" evidence="1">
    <location>
        <begin position="19"/>
        <end position="280"/>
    </location>
</feature>
<reference evidence="2 3" key="1">
    <citation type="submission" date="2019-10" db="EMBL/GenBank/DDBJ databases">
        <title>Genome sequence of Phaeocystidibacter marisrubri JCM30614 (type strain).</title>
        <authorList>
            <person name="Bowman J.P."/>
        </authorList>
    </citation>
    <scope>NUCLEOTIDE SEQUENCE [LARGE SCALE GENOMIC DNA]</scope>
    <source>
        <strain evidence="2 3">JCM 30614</strain>
    </source>
</reference>
<dbReference type="Proteomes" id="UP000484164">
    <property type="component" value="Unassembled WGS sequence"/>
</dbReference>
<keyword evidence="3" id="KW-1185">Reference proteome</keyword>
<comment type="caution">
    <text evidence="2">The sequence shown here is derived from an EMBL/GenBank/DDBJ whole genome shotgun (WGS) entry which is preliminary data.</text>
</comment>
<proteinExistence type="predicted"/>
<evidence type="ECO:0000313" key="2">
    <source>
        <dbReference type="EMBL" id="KAB2817091.1"/>
    </source>
</evidence>
<sequence>MRYLSLFLLSISSLLSLGQNDTATAHILPYFEPFHSDRPGFTYDAKHLRSGIIVQSGASQFTDENNRLLGFNARLRWGTCIGEIDFFAGSSQNSQDFSTSSSTLVYDRFSFASSSNVGMGYRYSLSFGESFTLGALAQASYSRNTTQHNWTEYRIQPDTAILFNFDYLSKSNRGSASVYLNVNYQISESFGIASSIGYIQPRFEAYLGNFSATLNVHYNYHNFGVFAEGMMSDIGSSSFQIQTGASYLLGNNFALDAFVSSLDGDYDHLVWSAGFTYYMR</sequence>
<dbReference type="AlphaFoldDB" id="A0A6L3ZGQ2"/>
<name>A0A6L3ZGQ2_9FLAO</name>
<evidence type="ECO:0008006" key="4">
    <source>
        <dbReference type="Google" id="ProtNLM"/>
    </source>
</evidence>
<accession>A0A6L3ZGQ2</accession>
<evidence type="ECO:0000256" key="1">
    <source>
        <dbReference type="SAM" id="SignalP"/>
    </source>
</evidence>
<dbReference type="OrthoDB" id="1014491at2"/>
<feature type="signal peptide" evidence="1">
    <location>
        <begin position="1"/>
        <end position="18"/>
    </location>
</feature>